<name>A0ABP1X520_9VIBR</name>
<accession>A0ABP1X520</accession>
<protein>
    <submittedName>
        <fullName evidence="1">Uncharacterized protein</fullName>
    </submittedName>
</protein>
<comment type="caution">
    <text evidence="1">The sequence shown here is derived from an EMBL/GenBank/DDBJ whole genome shotgun (WGS) entry which is preliminary data.</text>
</comment>
<proteinExistence type="predicted"/>
<keyword evidence="2" id="KW-1185">Reference proteome</keyword>
<dbReference type="Proteomes" id="UP000049077">
    <property type="component" value="Unassembled WGS sequence"/>
</dbReference>
<sequence>MDTISNLFRIRYVSSLIESDFLRFVELKDKQLSNAWLKDTFHRQKLSTILLNTTVSNKAALLWHGYKKGQQFS</sequence>
<evidence type="ECO:0000313" key="2">
    <source>
        <dbReference type="Proteomes" id="UP000049077"/>
    </source>
</evidence>
<evidence type="ECO:0000313" key="1">
    <source>
        <dbReference type="EMBL" id="CDT68921.1"/>
    </source>
</evidence>
<organism evidence="1 2">
    <name type="scientific">Vibrio crassostreae</name>
    <dbReference type="NCBI Taxonomy" id="246167"/>
    <lineage>
        <taxon>Bacteria</taxon>
        <taxon>Pseudomonadati</taxon>
        <taxon>Pseudomonadota</taxon>
        <taxon>Gammaproteobacteria</taxon>
        <taxon>Vibrionales</taxon>
        <taxon>Vibrionaceae</taxon>
        <taxon>Vibrio</taxon>
    </lineage>
</organism>
<dbReference type="EMBL" id="CCJX01000166">
    <property type="protein sequence ID" value="CDT68921.1"/>
    <property type="molecule type" value="Genomic_DNA"/>
</dbReference>
<gene>
    <name evidence="1" type="ORF">VCR4J5_780272</name>
</gene>
<reference evidence="1 2" key="1">
    <citation type="submission" date="2014-06" db="EMBL/GenBank/DDBJ databases">
        <authorList>
            <person name="Le Roux F."/>
        </authorList>
    </citation>
    <scope>NUCLEOTIDE SEQUENCE [LARGE SCALE GENOMIC DNA]</scope>
    <source>
        <strain evidence="1 2">J5-4</strain>
    </source>
</reference>